<dbReference type="Proteomes" id="UP001165587">
    <property type="component" value="Unassembled WGS sequence"/>
</dbReference>
<dbReference type="Pfam" id="PF00196">
    <property type="entry name" value="GerE"/>
    <property type="match status" value="1"/>
</dbReference>
<evidence type="ECO:0000259" key="5">
    <source>
        <dbReference type="PROSITE" id="PS50043"/>
    </source>
</evidence>
<dbReference type="GO" id="GO:0006355">
    <property type="term" value="P:regulation of DNA-templated transcription"/>
    <property type="evidence" value="ECO:0007669"/>
    <property type="project" value="InterPro"/>
</dbReference>
<keyword evidence="2" id="KW-0238">DNA-binding</keyword>
<dbReference type="SUPFAM" id="SSF46894">
    <property type="entry name" value="C-terminal effector domain of the bipartite response regulators"/>
    <property type="match status" value="1"/>
</dbReference>
<dbReference type="PROSITE" id="PS50043">
    <property type="entry name" value="HTH_LUXR_2"/>
    <property type="match status" value="1"/>
</dbReference>
<dbReference type="Gene3D" id="1.10.10.10">
    <property type="entry name" value="Winged helix-like DNA-binding domain superfamily/Winged helix DNA-binding domain"/>
    <property type="match status" value="1"/>
</dbReference>
<dbReference type="InterPro" id="IPR011990">
    <property type="entry name" value="TPR-like_helical_dom_sf"/>
</dbReference>
<protein>
    <submittedName>
        <fullName evidence="6">LuxR C-terminal-related transcriptional regulator</fullName>
    </submittedName>
</protein>
<evidence type="ECO:0000256" key="4">
    <source>
        <dbReference type="SAM" id="MobiDB-lite"/>
    </source>
</evidence>
<proteinExistence type="predicted"/>
<dbReference type="SUPFAM" id="SSF48452">
    <property type="entry name" value="TPR-like"/>
    <property type="match status" value="1"/>
</dbReference>
<dbReference type="InterPro" id="IPR036388">
    <property type="entry name" value="WH-like_DNA-bd_sf"/>
</dbReference>
<dbReference type="AlphaFoldDB" id="A0AA41XGR1"/>
<dbReference type="InterPro" id="IPR027417">
    <property type="entry name" value="P-loop_NTPase"/>
</dbReference>
<name>A0AA41XGR1_9MICO</name>
<evidence type="ECO:0000256" key="2">
    <source>
        <dbReference type="ARBA" id="ARBA00023125"/>
    </source>
</evidence>
<comment type="caution">
    <text evidence="6">The sequence shown here is derived from an EMBL/GenBank/DDBJ whole genome shotgun (WGS) entry which is preliminary data.</text>
</comment>
<feature type="region of interest" description="Disordered" evidence="4">
    <location>
        <begin position="1"/>
        <end position="20"/>
    </location>
</feature>
<dbReference type="SUPFAM" id="SSF52540">
    <property type="entry name" value="P-loop containing nucleoside triphosphate hydrolases"/>
    <property type="match status" value="1"/>
</dbReference>
<gene>
    <name evidence="6" type="ORF">N1028_05640</name>
</gene>
<dbReference type="GO" id="GO:0003677">
    <property type="term" value="F:DNA binding"/>
    <property type="evidence" value="ECO:0007669"/>
    <property type="project" value="UniProtKB-KW"/>
</dbReference>
<keyword evidence="7" id="KW-1185">Reference proteome</keyword>
<dbReference type="PRINTS" id="PR00038">
    <property type="entry name" value="HTHLUXR"/>
</dbReference>
<dbReference type="InterPro" id="IPR016032">
    <property type="entry name" value="Sig_transdc_resp-reg_C-effctor"/>
</dbReference>
<evidence type="ECO:0000313" key="6">
    <source>
        <dbReference type="EMBL" id="MCS5725373.1"/>
    </source>
</evidence>
<sequence length="879" mass="92519">MAGTTRRFGDEGNQGIVGDDRNVDEVVERLDAGGSVIVVGALGSGKSHFSRAIVAELRARGGDPVLVRAAAPLTDTALGALHANADPRLPSLERDAVPGDEHFVLVVDDAHALDAESLRLIGRAVYTGRVSALLSVTADPAGASDCATPEAITDLWLEGGAARYDLHPLEPRAADQLITTFVGDDVFDTATRSTLIVRAGGSRMLLRELAVEAASLVAADRDPLDPAVELVPGSRLSDAFASTIAEYTPELCLALALIGRLQGIALADAGRSIRPEWIDTLVARSAVHVDDSPGKRLHANPFLAGEAERRLEPGRLDEALDAIARRALASPGQPAGAPVAQIIAAAWYSSRDTVPAPAEVSDEVRCRILSSAARSANARGRADLALAYVRLGMETDGCPALLIEASRAYTRLHRLPEAFAVLTKHAADEIEPAVLRRLVRWWATLVTWEPGDRSFEEIEDWLSAGAVSDPSVDAEIAQGRAEAACLQMEWESAVEHAASVLGISQASSLTRVRAAIVTGTALAELGRFEESAKAFAKVEYANRDAVTGRPRSTIAELAAVAFETIGMMLAGSIRPSLLARLRRAALAAAQRDDRSALTLATIVAGQLHGLLGADMKRAELELAAALRRFDRIEFAAWRPIVASFRAVALAKQGRIEEALDVFHGSEAAALTGKRLFRFSRQACEAEILGAAGEIEAARAAAAAAVAERGVDGDPGRPSMIDEERMVRLSGAEGIGHGVAESGADALPTSATPAASAPGPAPARWGLEGGAAAAAARLAGLGTAPASPVWPLPGGQEPVELTERETEVALLVANHLSNKEIAQRLFLSVRTVESHVYTARGKLGARTRRELGRMVTASEAAPMMAAAGMRPQERGADRDR</sequence>
<organism evidence="6 7">
    <name type="scientific">Herbiconiux oxytropis</name>
    <dbReference type="NCBI Taxonomy" id="2970915"/>
    <lineage>
        <taxon>Bacteria</taxon>
        <taxon>Bacillati</taxon>
        <taxon>Actinomycetota</taxon>
        <taxon>Actinomycetes</taxon>
        <taxon>Micrococcales</taxon>
        <taxon>Microbacteriaceae</taxon>
        <taxon>Herbiconiux</taxon>
    </lineage>
</organism>
<dbReference type="CDD" id="cd06170">
    <property type="entry name" value="LuxR_C_like"/>
    <property type="match status" value="1"/>
</dbReference>
<dbReference type="InterPro" id="IPR000792">
    <property type="entry name" value="Tscrpt_reg_LuxR_C"/>
</dbReference>
<evidence type="ECO:0000256" key="3">
    <source>
        <dbReference type="ARBA" id="ARBA00023163"/>
    </source>
</evidence>
<accession>A0AA41XGR1</accession>
<keyword evidence="3" id="KW-0804">Transcription</keyword>
<dbReference type="PANTHER" id="PTHR44688:SF16">
    <property type="entry name" value="DNA-BINDING TRANSCRIPTIONAL ACTIVATOR DEVR_DOSR"/>
    <property type="match status" value="1"/>
</dbReference>
<reference evidence="6" key="1">
    <citation type="submission" date="2022-08" db="EMBL/GenBank/DDBJ databases">
        <authorList>
            <person name="Deng Y."/>
            <person name="Han X.-F."/>
            <person name="Zhang Y.-Q."/>
        </authorList>
    </citation>
    <scope>NUCLEOTIDE SEQUENCE</scope>
    <source>
        <strain evidence="6">CPCC 203407</strain>
    </source>
</reference>
<evidence type="ECO:0000313" key="7">
    <source>
        <dbReference type="Proteomes" id="UP001165587"/>
    </source>
</evidence>
<dbReference type="SMART" id="SM00421">
    <property type="entry name" value="HTH_LUXR"/>
    <property type="match status" value="1"/>
</dbReference>
<dbReference type="PANTHER" id="PTHR44688">
    <property type="entry name" value="DNA-BINDING TRANSCRIPTIONAL ACTIVATOR DEVR_DOSR"/>
    <property type="match status" value="1"/>
</dbReference>
<evidence type="ECO:0000256" key="1">
    <source>
        <dbReference type="ARBA" id="ARBA00023015"/>
    </source>
</evidence>
<feature type="domain" description="HTH luxR-type" evidence="5">
    <location>
        <begin position="793"/>
        <end position="858"/>
    </location>
</feature>
<dbReference type="RefSeq" id="WP_259525846.1">
    <property type="nucleotide sequence ID" value="NZ_JANLCK010000002.1"/>
</dbReference>
<keyword evidence="1" id="KW-0805">Transcription regulation</keyword>
<dbReference type="EMBL" id="JANLCK010000002">
    <property type="protein sequence ID" value="MCS5725373.1"/>
    <property type="molecule type" value="Genomic_DNA"/>
</dbReference>